<name>A0A9W7BLP2_9STRA</name>
<feature type="region of interest" description="Disordered" evidence="1">
    <location>
        <begin position="89"/>
        <end position="109"/>
    </location>
</feature>
<protein>
    <submittedName>
        <fullName evidence="2">Uncharacterized protein</fullName>
    </submittedName>
</protein>
<accession>A0A9W7BLP2</accession>
<dbReference type="EMBL" id="BLQM01000438">
    <property type="protein sequence ID" value="GMH89902.1"/>
    <property type="molecule type" value="Genomic_DNA"/>
</dbReference>
<reference evidence="3" key="1">
    <citation type="journal article" date="2023" name="Commun. Biol.">
        <title>Genome analysis of Parmales, the sister group of diatoms, reveals the evolutionary specialization of diatoms from phago-mixotrophs to photoautotrophs.</title>
        <authorList>
            <person name="Ban H."/>
            <person name="Sato S."/>
            <person name="Yoshikawa S."/>
            <person name="Yamada K."/>
            <person name="Nakamura Y."/>
            <person name="Ichinomiya M."/>
            <person name="Sato N."/>
            <person name="Blanc-Mathieu R."/>
            <person name="Endo H."/>
            <person name="Kuwata A."/>
            <person name="Ogata H."/>
        </authorList>
    </citation>
    <scope>NUCLEOTIDE SEQUENCE [LARGE SCALE GENOMIC DNA]</scope>
</reference>
<evidence type="ECO:0000313" key="3">
    <source>
        <dbReference type="Proteomes" id="UP001162640"/>
    </source>
</evidence>
<proteinExistence type="predicted"/>
<sequence length="393" mass="44588">MAAKPTKPTNNKRSITEKGHRKMQTEQPKGFSLTHFFSESYMFQEHKNMYCVWRERVQKAALYEVLYKRSQRLAIENPNSGIFTYTSDQAHNNCGRPQKQPKTVEVSKSASRYKYANLTPKKPSRPKLNSSDYLESMEKFTTGCRSRPGNIGGINVEAKGRLNDVWGQASAYLEDSDIFFDHECDRAWLDHKFEQDETSVEVLDGPGGDGEVHFNEVDNVYVWFKENGEVVTLDEETAKMIERTVTGMGSVGGLSDWSKLDGDFDIKSMTSVSTNDNDNDDFGVESIPDEDWVDVDDTVKNGGFSYADMIKKKTTGTAPNAPVAVPPVPFKYSNVSARKKKEKEKKVTFDDSFKENESYADYDGSKAMMSGKKLWKGEGRTCRSNPYRYRKYG</sequence>
<feature type="region of interest" description="Disordered" evidence="1">
    <location>
        <begin position="1"/>
        <end position="28"/>
    </location>
</feature>
<evidence type="ECO:0000256" key="1">
    <source>
        <dbReference type="SAM" id="MobiDB-lite"/>
    </source>
</evidence>
<dbReference type="AlphaFoldDB" id="A0A9W7BLP2"/>
<gene>
    <name evidence="2" type="ORF">TL16_g11601</name>
</gene>
<evidence type="ECO:0000313" key="2">
    <source>
        <dbReference type="EMBL" id="GMH89902.1"/>
    </source>
</evidence>
<organism evidence="2 3">
    <name type="scientific">Triparma laevis f. inornata</name>
    <dbReference type="NCBI Taxonomy" id="1714386"/>
    <lineage>
        <taxon>Eukaryota</taxon>
        <taxon>Sar</taxon>
        <taxon>Stramenopiles</taxon>
        <taxon>Ochrophyta</taxon>
        <taxon>Bolidophyceae</taxon>
        <taxon>Parmales</taxon>
        <taxon>Triparmaceae</taxon>
        <taxon>Triparma</taxon>
    </lineage>
</organism>
<dbReference type="Proteomes" id="UP001162640">
    <property type="component" value="Unassembled WGS sequence"/>
</dbReference>
<comment type="caution">
    <text evidence="2">The sequence shown here is derived from an EMBL/GenBank/DDBJ whole genome shotgun (WGS) entry which is preliminary data.</text>
</comment>